<evidence type="ECO:0000313" key="2">
    <source>
        <dbReference type="EMBL" id="MBC9812875.1"/>
    </source>
</evidence>
<keyword evidence="1" id="KW-0472">Membrane</keyword>
<reference evidence="2" key="1">
    <citation type="submission" date="2020-09" db="EMBL/GenBank/DDBJ databases">
        <title>Taishania pollutisoli gen. nov., sp. nov., Isolated from Tetrabromobisphenol A-Contaminated Soil.</title>
        <authorList>
            <person name="Chen Q."/>
        </authorList>
    </citation>
    <scope>NUCLEOTIDE SEQUENCE</scope>
    <source>
        <strain evidence="2">CZZ-1</strain>
    </source>
</reference>
<organism evidence="2 3">
    <name type="scientific">Taishania pollutisoli</name>
    <dbReference type="NCBI Taxonomy" id="2766479"/>
    <lineage>
        <taxon>Bacteria</taxon>
        <taxon>Pseudomonadati</taxon>
        <taxon>Bacteroidota</taxon>
        <taxon>Flavobacteriia</taxon>
        <taxon>Flavobacteriales</taxon>
        <taxon>Crocinitomicaceae</taxon>
        <taxon>Taishania</taxon>
    </lineage>
</organism>
<comment type="caution">
    <text evidence="2">The sequence shown here is derived from an EMBL/GenBank/DDBJ whole genome shotgun (WGS) entry which is preliminary data.</text>
</comment>
<dbReference type="EMBL" id="JACVEL010000006">
    <property type="protein sequence ID" value="MBC9812875.1"/>
    <property type="molecule type" value="Genomic_DNA"/>
</dbReference>
<gene>
    <name evidence="2" type="ORF">H9Y05_10375</name>
</gene>
<feature type="transmembrane region" description="Helical" evidence="1">
    <location>
        <begin position="46"/>
        <end position="69"/>
    </location>
</feature>
<keyword evidence="1" id="KW-1133">Transmembrane helix</keyword>
<protein>
    <submittedName>
        <fullName evidence="2">Competence protein</fullName>
    </submittedName>
</protein>
<dbReference type="Proteomes" id="UP000652681">
    <property type="component" value="Unassembled WGS sequence"/>
</dbReference>
<proteinExistence type="predicted"/>
<name>A0A8J6PET2_9FLAO</name>
<accession>A0A8J6PET2</accession>
<dbReference type="RefSeq" id="WP_163491642.1">
    <property type="nucleotide sequence ID" value="NZ_JACVEL010000006.1"/>
</dbReference>
<sequence>MAFEDIKEDLEQIQEESKALINSNIAYYKLWGFKVAMQSTTMVLKFFLIVVFATLFVLFASLALAIVIGKAMDNYVYGFLIVAGFYLLLTILVSFIKPQIVEGKILRKFSEIFFND</sequence>
<feature type="transmembrane region" description="Helical" evidence="1">
    <location>
        <begin position="75"/>
        <end position="96"/>
    </location>
</feature>
<evidence type="ECO:0000313" key="3">
    <source>
        <dbReference type="Proteomes" id="UP000652681"/>
    </source>
</evidence>
<keyword evidence="3" id="KW-1185">Reference proteome</keyword>
<dbReference type="AlphaFoldDB" id="A0A8J6PET2"/>
<evidence type="ECO:0000256" key="1">
    <source>
        <dbReference type="SAM" id="Phobius"/>
    </source>
</evidence>
<keyword evidence="1" id="KW-0812">Transmembrane</keyword>